<comment type="caution">
    <text evidence="10">The sequence shown here is derived from an EMBL/GenBank/DDBJ whole genome shotgun (WGS) entry which is preliminary data.</text>
</comment>
<protein>
    <submittedName>
        <fullName evidence="10">Mechanosensitive ion channel family protein</fullName>
    </submittedName>
</protein>
<dbReference type="InterPro" id="IPR045275">
    <property type="entry name" value="MscS_archaea/bacteria_type"/>
</dbReference>
<dbReference type="Pfam" id="PF21082">
    <property type="entry name" value="MS_channel_3rd"/>
    <property type="match status" value="1"/>
</dbReference>
<evidence type="ECO:0000313" key="11">
    <source>
        <dbReference type="Proteomes" id="UP000824223"/>
    </source>
</evidence>
<evidence type="ECO:0000256" key="3">
    <source>
        <dbReference type="ARBA" id="ARBA00022475"/>
    </source>
</evidence>
<comment type="subcellular location">
    <subcellularLocation>
        <location evidence="1">Cell membrane</location>
        <topology evidence="1">Multi-pass membrane protein</topology>
    </subcellularLocation>
</comment>
<dbReference type="InterPro" id="IPR006686">
    <property type="entry name" value="MscS_channel_CS"/>
</dbReference>
<dbReference type="InterPro" id="IPR006685">
    <property type="entry name" value="MscS_channel_2nd"/>
</dbReference>
<dbReference type="PROSITE" id="PS01246">
    <property type="entry name" value="UPF0003"/>
    <property type="match status" value="1"/>
</dbReference>
<feature type="transmembrane region" description="Helical" evidence="7">
    <location>
        <begin position="135"/>
        <end position="165"/>
    </location>
</feature>
<dbReference type="AlphaFoldDB" id="A0A9D2KIK5"/>
<dbReference type="EMBL" id="DXAK01000003">
    <property type="protein sequence ID" value="HJA05641.1"/>
    <property type="molecule type" value="Genomic_DNA"/>
</dbReference>
<dbReference type="Proteomes" id="UP000824223">
    <property type="component" value="Unassembled WGS sequence"/>
</dbReference>
<gene>
    <name evidence="10" type="ORF">H9798_00610</name>
</gene>
<evidence type="ECO:0000256" key="4">
    <source>
        <dbReference type="ARBA" id="ARBA00022692"/>
    </source>
</evidence>
<reference evidence="10" key="1">
    <citation type="journal article" date="2021" name="PeerJ">
        <title>Extensive microbial diversity within the chicken gut microbiome revealed by metagenomics and culture.</title>
        <authorList>
            <person name="Gilroy R."/>
            <person name="Ravi A."/>
            <person name="Getino M."/>
            <person name="Pursley I."/>
            <person name="Horton D.L."/>
            <person name="Alikhan N.F."/>
            <person name="Baker D."/>
            <person name="Gharbi K."/>
            <person name="Hall N."/>
            <person name="Watson M."/>
            <person name="Adriaenssens E.M."/>
            <person name="Foster-Nyarko E."/>
            <person name="Jarju S."/>
            <person name="Secka A."/>
            <person name="Antonio M."/>
            <person name="Oren A."/>
            <person name="Chaudhuri R.R."/>
            <person name="La Ragione R."/>
            <person name="Hildebrand F."/>
            <person name="Pallen M.J."/>
        </authorList>
    </citation>
    <scope>NUCLEOTIDE SEQUENCE</scope>
    <source>
        <strain evidence="10">ChiSjej2B20-11307</strain>
    </source>
</reference>
<dbReference type="GO" id="GO:0005886">
    <property type="term" value="C:plasma membrane"/>
    <property type="evidence" value="ECO:0007669"/>
    <property type="project" value="UniProtKB-SubCell"/>
</dbReference>
<feature type="domain" description="Mechanosensitive ion channel MscS C-terminal" evidence="9">
    <location>
        <begin position="227"/>
        <end position="308"/>
    </location>
</feature>
<dbReference type="InterPro" id="IPR011014">
    <property type="entry name" value="MscS_channel_TM-2"/>
</dbReference>
<organism evidence="10 11">
    <name type="scientific">Candidatus Mediterraneibacter pullicola</name>
    <dbReference type="NCBI Taxonomy" id="2838682"/>
    <lineage>
        <taxon>Bacteria</taxon>
        <taxon>Bacillati</taxon>
        <taxon>Bacillota</taxon>
        <taxon>Clostridia</taxon>
        <taxon>Lachnospirales</taxon>
        <taxon>Lachnospiraceae</taxon>
        <taxon>Mediterraneibacter</taxon>
    </lineage>
</organism>
<keyword evidence="5 7" id="KW-1133">Transmembrane helix</keyword>
<dbReference type="SUPFAM" id="SSF82861">
    <property type="entry name" value="Mechanosensitive channel protein MscS (YggB), transmembrane region"/>
    <property type="match status" value="1"/>
</dbReference>
<name>A0A9D2KIK5_9FIRM</name>
<evidence type="ECO:0000256" key="5">
    <source>
        <dbReference type="ARBA" id="ARBA00022989"/>
    </source>
</evidence>
<keyword evidence="4 7" id="KW-0812">Transmembrane</keyword>
<dbReference type="InterPro" id="IPR010920">
    <property type="entry name" value="LSM_dom_sf"/>
</dbReference>
<feature type="transmembrane region" description="Helical" evidence="7">
    <location>
        <begin position="62"/>
        <end position="83"/>
    </location>
</feature>
<evidence type="ECO:0000313" key="10">
    <source>
        <dbReference type="EMBL" id="HJA05641.1"/>
    </source>
</evidence>
<accession>A0A9D2KIK5</accession>
<dbReference type="Pfam" id="PF05552">
    <property type="entry name" value="MS_channel_1st_1"/>
    <property type="match status" value="1"/>
</dbReference>
<dbReference type="SUPFAM" id="SSF50182">
    <property type="entry name" value="Sm-like ribonucleoproteins"/>
    <property type="match status" value="1"/>
</dbReference>
<sequence>MTGNFFSLAVWKIFPAMAVGITDVTDESLGTDVQESVSEVTSQATEEVNQVVRYFEDHIPDIIAFGLKVVFALIFFFVGSKLINWLRKIVRKSFERTGTDAGVSQFIDSMLKFGLYAILIFIIATKFGVESSSVAALIASAGVAVGLALQGSLSNFAGGILILLLKPFSVGDYVIVTQENIEGTVKEIQIFYTKLATVDNQTVVVPNSILTNNSLTNVTARPERKLNLKVGISYDADLKRAKSLVEGMLLHDPSVIQNEEIRVFVDSLGESAVVIGIRAWVSTEEYWNTRWRLLEDIKLVFDKEGIEIPYNQLTVHMKKACEEYENCNGNHTKIMTQTMEEKNS</sequence>
<evidence type="ECO:0000256" key="2">
    <source>
        <dbReference type="ARBA" id="ARBA00008017"/>
    </source>
</evidence>
<evidence type="ECO:0000259" key="8">
    <source>
        <dbReference type="Pfam" id="PF00924"/>
    </source>
</evidence>
<keyword evidence="3" id="KW-1003">Cell membrane</keyword>
<feature type="domain" description="Mechanosensitive ion channel MscS" evidence="8">
    <location>
        <begin position="152"/>
        <end position="219"/>
    </location>
</feature>
<evidence type="ECO:0000256" key="1">
    <source>
        <dbReference type="ARBA" id="ARBA00004651"/>
    </source>
</evidence>
<dbReference type="InterPro" id="IPR011066">
    <property type="entry name" value="MscS_channel_C_sf"/>
</dbReference>
<evidence type="ECO:0000259" key="9">
    <source>
        <dbReference type="Pfam" id="PF21082"/>
    </source>
</evidence>
<feature type="transmembrane region" description="Helical" evidence="7">
    <location>
        <begin position="113"/>
        <end position="129"/>
    </location>
</feature>
<dbReference type="SUPFAM" id="SSF82689">
    <property type="entry name" value="Mechanosensitive channel protein MscS (YggB), C-terminal domain"/>
    <property type="match status" value="1"/>
</dbReference>
<dbReference type="GO" id="GO:0008381">
    <property type="term" value="F:mechanosensitive monoatomic ion channel activity"/>
    <property type="evidence" value="ECO:0007669"/>
    <property type="project" value="InterPro"/>
</dbReference>
<dbReference type="Gene3D" id="3.30.70.100">
    <property type="match status" value="1"/>
</dbReference>
<keyword evidence="6 7" id="KW-0472">Membrane</keyword>
<comment type="similarity">
    <text evidence="2">Belongs to the MscS (TC 1.A.23) family.</text>
</comment>
<dbReference type="Gene3D" id="2.30.30.60">
    <property type="match status" value="1"/>
</dbReference>
<dbReference type="PANTHER" id="PTHR30221:SF1">
    <property type="entry name" value="SMALL-CONDUCTANCE MECHANOSENSITIVE CHANNEL"/>
    <property type="match status" value="1"/>
</dbReference>
<dbReference type="Gene3D" id="1.10.287.1260">
    <property type="match status" value="1"/>
</dbReference>
<reference evidence="10" key="2">
    <citation type="submission" date="2021-04" db="EMBL/GenBank/DDBJ databases">
        <authorList>
            <person name="Gilroy R."/>
        </authorList>
    </citation>
    <scope>NUCLEOTIDE SEQUENCE</scope>
    <source>
        <strain evidence="10">ChiSjej2B20-11307</strain>
    </source>
</reference>
<evidence type="ECO:0000256" key="7">
    <source>
        <dbReference type="SAM" id="Phobius"/>
    </source>
</evidence>
<proteinExistence type="inferred from homology"/>
<dbReference type="InterPro" id="IPR008910">
    <property type="entry name" value="MSC_TM_helix"/>
</dbReference>
<dbReference type="InterPro" id="IPR049278">
    <property type="entry name" value="MS_channel_C"/>
</dbReference>
<dbReference type="PANTHER" id="PTHR30221">
    <property type="entry name" value="SMALL-CONDUCTANCE MECHANOSENSITIVE CHANNEL"/>
    <property type="match status" value="1"/>
</dbReference>
<dbReference type="InterPro" id="IPR023408">
    <property type="entry name" value="MscS_beta-dom_sf"/>
</dbReference>
<dbReference type="Pfam" id="PF00924">
    <property type="entry name" value="MS_channel_2nd"/>
    <property type="match status" value="1"/>
</dbReference>
<evidence type="ECO:0000256" key="6">
    <source>
        <dbReference type="ARBA" id="ARBA00023136"/>
    </source>
</evidence>